<keyword evidence="1" id="KW-0676">Redox-active center</keyword>
<dbReference type="GO" id="GO:0016209">
    <property type="term" value="F:antioxidant activity"/>
    <property type="evidence" value="ECO:0007669"/>
    <property type="project" value="InterPro"/>
</dbReference>
<keyword evidence="5" id="KW-1185">Reference proteome</keyword>
<dbReference type="GO" id="GO:0015036">
    <property type="term" value="F:disulfide oxidoreductase activity"/>
    <property type="evidence" value="ECO:0007669"/>
    <property type="project" value="UniProtKB-ARBA"/>
</dbReference>
<name>A0A5B0WZF3_9GAMM</name>
<proteinExistence type="predicted"/>
<dbReference type="AlphaFoldDB" id="A0A5B0WZF3"/>
<dbReference type="Proteomes" id="UP000323708">
    <property type="component" value="Unassembled WGS sequence"/>
</dbReference>
<evidence type="ECO:0000256" key="1">
    <source>
        <dbReference type="ARBA" id="ARBA00023284"/>
    </source>
</evidence>
<evidence type="ECO:0000313" key="5">
    <source>
        <dbReference type="Proteomes" id="UP000323708"/>
    </source>
</evidence>
<protein>
    <submittedName>
        <fullName evidence="4">TlpA family protein disulfide reductase</fullName>
    </submittedName>
</protein>
<dbReference type="PANTHER" id="PTHR42852:SF17">
    <property type="entry name" value="THIOREDOXIN-LIKE PROTEIN HI_1115"/>
    <property type="match status" value="1"/>
</dbReference>
<keyword evidence="2" id="KW-0732">Signal</keyword>
<dbReference type="RefSeq" id="WP_149610688.1">
    <property type="nucleotide sequence ID" value="NZ_VTUX01000003.1"/>
</dbReference>
<dbReference type="InterPro" id="IPR050553">
    <property type="entry name" value="Thioredoxin_ResA/DsbE_sf"/>
</dbReference>
<feature type="signal peptide" evidence="2">
    <location>
        <begin position="1"/>
        <end position="21"/>
    </location>
</feature>
<feature type="chain" id="PRO_5023112798" evidence="2">
    <location>
        <begin position="22"/>
        <end position="163"/>
    </location>
</feature>
<evidence type="ECO:0000313" key="4">
    <source>
        <dbReference type="EMBL" id="KAA1192396.1"/>
    </source>
</evidence>
<sequence length="163" mass="18366">MGVIRDLFLSLMLSLAPMANALSDQGDAANFTLKSANGENIRLSELRGEVVLINFWASWCGPCRQEMPELAALQQRYRHLGFTVLGINVEQDRASAERVLRDLGVNFPILFDDENTVSELYDVDAMPVTVLVDRGGDIRYTHKGYKPGYEALYEQQVRQLVKE</sequence>
<accession>A0A5B0WZF3</accession>
<dbReference type="Gene3D" id="3.40.30.10">
    <property type="entry name" value="Glutaredoxin"/>
    <property type="match status" value="1"/>
</dbReference>
<dbReference type="InterPro" id="IPR017937">
    <property type="entry name" value="Thioredoxin_CS"/>
</dbReference>
<evidence type="ECO:0000259" key="3">
    <source>
        <dbReference type="PROSITE" id="PS51352"/>
    </source>
</evidence>
<dbReference type="InterPro" id="IPR036249">
    <property type="entry name" value="Thioredoxin-like_sf"/>
</dbReference>
<gene>
    <name evidence="4" type="ORF">F0M18_06890</name>
</gene>
<dbReference type="InterPro" id="IPR013766">
    <property type="entry name" value="Thioredoxin_domain"/>
</dbReference>
<feature type="domain" description="Thioredoxin" evidence="3">
    <location>
        <begin position="22"/>
        <end position="162"/>
    </location>
</feature>
<organism evidence="4 5">
    <name type="scientific">Pseudohalioglobus sediminis</name>
    <dbReference type="NCBI Taxonomy" id="2606449"/>
    <lineage>
        <taxon>Bacteria</taxon>
        <taxon>Pseudomonadati</taxon>
        <taxon>Pseudomonadota</taxon>
        <taxon>Gammaproteobacteria</taxon>
        <taxon>Cellvibrionales</taxon>
        <taxon>Halieaceae</taxon>
        <taxon>Pseudohalioglobus</taxon>
    </lineage>
</organism>
<dbReference type="Pfam" id="PF00578">
    <property type="entry name" value="AhpC-TSA"/>
    <property type="match status" value="1"/>
</dbReference>
<dbReference type="SUPFAM" id="SSF52833">
    <property type="entry name" value="Thioredoxin-like"/>
    <property type="match status" value="1"/>
</dbReference>
<dbReference type="CDD" id="cd02966">
    <property type="entry name" value="TlpA_like_family"/>
    <property type="match status" value="1"/>
</dbReference>
<evidence type="ECO:0000256" key="2">
    <source>
        <dbReference type="SAM" id="SignalP"/>
    </source>
</evidence>
<dbReference type="PROSITE" id="PS00194">
    <property type="entry name" value="THIOREDOXIN_1"/>
    <property type="match status" value="1"/>
</dbReference>
<dbReference type="EMBL" id="VTUX01000003">
    <property type="protein sequence ID" value="KAA1192396.1"/>
    <property type="molecule type" value="Genomic_DNA"/>
</dbReference>
<dbReference type="InterPro" id="IPR000866">
    <property type="entry name" value="AhpC/TSA"/>
</dbReference>
<dbReference type="PROSITE" id="PS51352">
    <property type="entry name" value="THIOREDOXIN_2"/>
    <property type="match status" value="1"/>
</dbReference>
<comment type="caution">
    <text evidence="4">The sequence shown here is derived from an EMBL/GenBank/DDBJ whole genome shotgun (WGS) entry which is preliminary data.</text>
</comment>
<dbReference type="PANTHER" id="PTHR42852">
    <property type="entry name" value="THIOL:DISULFIDE INTERCHANGE PROTEIN DSBE"/>
    <property type="match status" value="1"/>
</dbReference>
<reference evidence="4 5" key="1">
    <citation type="submission" date="2019-09" db="EMBL/GenBank/DDBJ databases">
        <authorList>
            <person name="Chen X.-Y."/>
        </authorList>
    </citation>
    <scope>NUCLEOTIDE SEQUENCE [LARGE SCALE GENOMIC DNA]</scope>
    <source>
        <strain evidence="4 5">NY5</strain>
    </source>
</reference>